<name>A0AAE0JAL5_9PEZI</name>
<feature type="region of interest" description="Disordered" evidence="1">
    <location>
        <begin position="1"/>
        <end position="51"/>
    </location>
</feature>
<evidence type="ECO:0000313" key="3">
    <source>
        <dbReference type="Proteomes" id="UP001278500"/>
    </source>
</evidence>
<protein>
    <submittedName>
        <fullName evidence="2">Uncharacterized protein</fullName>
    </submittedName>
</protein>
<evidence type="ECO:0000313" key="2">
    <source>
        <dbReference type="EMBL" id="KAK3340139.1"/>
    </source>
</evidence>
<evidence type="ECO:0000256" key="1">
    <source>
        <dbReference type="SAM" id="MobiDB-lite"/>
    </source>
</evidence>
<dbReference type="RefSeq" id="XP_062679081.1">
    <property type="nucleotide sequence ID" value="XM_062830701.1"/>
</dbReference>
<reference evidence="2" key="1">
    <citation type="journal article" date="2023" name="Mol. Phylogenet. Evol.">
        <title>Genome-scale phylogeny and comparative genomics of the fungal order Sordariales.</title>
        <authorList>
            <person name="Hensen N."/>
            <person name="Bonometti L."/>
            <person name="Westerberg I."/>
            <person name="Brannstrom I.O."/>
            <person name="Guillou S."/>
            <person name="Cros-Aarteil S."/>
            <person name="Calhoun S."/>
            <person name="Haridas S."/>
            <person name="Kuo A."/>
            <person name="Mondo S."/>
            <person name="Pangilinan J."/>
            <person name="Riley R."/>
            <person name="LaButti K."/>
            <person name="Andreopoulos B."/>
            <person name="Lipzen A."/>
            <person name="Chen C."/>
            <person name="Yan M."/>
            <person name="Daum C."/>
            <person name="Ng V."/>
            <person name="Clum A."/>
            <person name="Steindorff A."/>
            <person name="Ohm R.A."/>
            <person name="Martin F."/>
            <person name="Silar P."/>
            <person name="Natvig D.O."/>
            <person name="Lalanne C."/>
            <person name="Gautier V."/>
            <person name="Ament-Velasquez S.L."/>
            <person name="Kruys A."/>
            <person name="Hutchinson M.I."/>
            <person name="Powell A.J."/>
            <person name="Barry K."/>
            <person name="Miller A.N."/>
            <person name="Grigoriev I.V."/>
            <person name="Debuchy R."/>
            <person name="Gladieux P."/>
            <person name="Hiltunen Thoren M."/>
            <person name="Johannesson H."/>
        </authorList>
    </citation>
    <scope>NUCLEOTIDE SEQUENCE</scope>
    <source>
        <strain evidence="2">CBS 560.94</strain>
    </source>
</reference>
<reference evidence="2" key="2">
    <citation type="submission" date="2023-06" db="EMBL/GenBank/DDBJ databases">
        <authorList>
            <consortium name="Lawrence Berkeley National Laboratory"/>
            <person name="Haridas S."/>
            <person name="Hensen N."/>
            <person name="Bonometti L."/>
            <person name="Westerberg I."/>
            <person name="Brannstrom I.O."/>
            <person name="Guillou S."/>
            <person name="Cros-Aarteil S."/>
            <person name="Calhoun S."/>
            <person name="Kuo A."/>
            <person name="Mondo S."/>
            <person name="Pangilinan J."/>
            <person name="Riley R."/>
            <person name="Labutti K."/>
            <person name="Andreopoulos B."/>
            <person name="Lipzen A."/>
            <person name="Chen C."/>
            <person name="Yanf M."/>
            <person name="Daum C."/>
            <person name="Ng V."/>
            <person name="Clum A."/>
            <person name="Steindorff A."/>
            <person name="Ohm R."/>
            <person name="Martin F."/>
            <person name="Silar P."/>
            <person name="Natvig D."/>
            <person name="Lalanne C."/>
            <person name="Gautier V."/>
            <person name="Ament-Velasquez S.L."/>
            <person name="Kruys A."/>
            <person name="Hutchinson M.I."/>
            <person name="Powell A.J."/>
            <person name="Barry K."/>
            <person name="Miller A.N."/>
            <person name="Grigoriev I.V."/>
            <person name="Debuchy R."/>
            <person name="Gladieux P."/>
            <person name="Thoren M.H."/>
            <person name="Johannesson H."/>
        </authorList>
    </citation>
    <scope>NUCLEOTIDE SEQUENCE</scope>
    <source>
        <strain evidence="2">CBS 560.94</strain>
    </source>
</reference>
<dbReference type="Proteomes" id="UP001278500">
    <property type="component" value="Unassembled WGS sequence"/>
</dbReference>
<accession>A0AAE0JAL5</accession>
<dbReference type="EMBL" id="JAUEPP010000006">
    <property type="protein sequence ID" value="KAK3340139.1"/>
    <property type="molecule type" value="Genomic_DNA"/>
</dbReference>
<gene>
    <name evidence="2" type="ORF">B0H65DRAFT_577692</name>
</gene>
<dbReference type="AlphaFoldDB" id="A0AAE0JAL5"/>
<sequence length="175" mass="19567">MSNETQLSKHGEEAVPSTVGSQAGSCGGRGSSAAPGHWTREGTTSGRPLPLRPLFLRQYDFPPTYAPHSPGCTRNNFTERSDAEKYREVMLNRGWDSPAFAHCEPNTGRSQLELQVYRELQIRDTTTKQKRQGFVNGQRELGTSTGVNKRYYIDTPTPYIGVEDPQGLQYAVSRW</sequence>
<organism evidence="2 3">
    <name type="scientific">Neurospora tetraspora</name>
    <dbReference type="NCBI Taxonomy" id="94610"/>
    <lineage>
        <taxon>Eukaryota</taxon>
        <taxon>Fungi</taxon>
        <taxon>Dikarya</taxon>
        <taxon>Ascomycota</taxon>
        <taxon>Pezizomycotina</taxon>
        <taxon>Sordariomycetes</taxon>
        <taxon>Sordariomycetidae</taxon>
        <taxon>Sordariales</taxon>
        <taxon>Sordariaceae</taxon>
        <taxon>Neurospora</taxon>
    </lineage>
</organism>
<comment type="caution">
    <text evidence="2">The sequence shown here is derived from an EMBL/GenBank/DDBJ whole genome shotgun (WGS) entry which is preliminary data.</text>
</comment>
<dbReference type="GeneID" id="87867855"/>
<keyword evidence="3" id="KW-1185">Reference proteome</keyword>
<proteinExistence type="predicted"/>